<comment type="caution">
    <text evidence="5">The sequence shown here is derived from an EMBL/GenBank/DDBJ whole genome shotgun (WGS) entry which is preliminary data.</text>
</comment>
<keyword evidence="2" id="KW-0479">Metal-binding</keyword>
<keyword evidence="3" id="KW-0862">Zinc</keyword>
<accession>A0AAE0I4J7</accession>
<evidence type="ECO:0000256" key="1">
    <source>
        <dbReference type="ARBA" id="ARBA00005495"/>
    </source>
</evidence>
<organism evidence="5 6">
    <name type="scientific">Apodospora peruviana</name>
    <dbReference type="NCBI Taxonomy" id="516989"/>
    <lineage>
        <taxon>Eukaryota</taxon>
        <taxon>Fungi</taxon>
        <taxon>Dikarya</taxon>
        <taxon>Ascomycota</taxon>
        <taxon>Pezizomycotina</taxon>
        <taxon>Sordariomycetes</taxon>
        <taxon>Sordariomycetidae</taxon>
        <taxon>Sordariales</taxon>
        <taxon>Lasiosphaeriaceae</taxon>
        <taxon>Apodospora</taxon>
    </lineage>
</organism>
<evidence type="ECO:0000313" key="5">
    <source>
        <dbReference type="EMBL" id="KAK3318270.1"/>
    </source>
</evidence>
<dbReference type="GO" id="GO:0016846">
    <property type="term" value="F:carbon-sulfur lyase activity"/>
    <property type="evidence" value="ECO:0007669"/>
    <property type="project" value="InterPro"/>
</dbReference>
<evidence type="ECO:0000259" key="4">
    <source>
        <dbReference type="PROSITE" id="PS51891"/>
    </source>
</evidence>
<dbReference type="InterPro" id="IPR006913">
    <property type="entry name" value="CENP-V/GFA"/>
</dbReference>
<dbReference type="Proteomes" id="UP001283341">
    <property type="component" value="Unassembled WGS sequence"/>
</dbReference>
<dbReference type="AlphaFoldDB" id="A0AAE0I4J7"/>
<evidence type="ECO:0000313" key="6">
    <source>
        <dbReference type="Proteomes" id="UP001283341"/>
    </source>
</evidence>
<dbReference type="EMBL" id="JAUEDM010000004">
    <property type="protein sequence ID" value="KAK3318270.1"/>
    <property type="molecule type" value="Genomic_DNA"/>
</dbReference>
<dbReference type="InterPro" id="IPR011057">
    <property type="entry name" value="Mss4-like_sf"/>
</dbReference>
<proteinExistence type="inferred from homology"/>
<dbReference type="Pfam" id="PF04828">
    <property type="entry name" value="GFA"/>
    <property type="match status" value="1"/>
</dbReference>
<protein>
    <submittedName>
        <fullName evidence="5">Mss4-like protein</fullName>
    </submittedName>
</protein>
<keyword evidence="6" id="KW-1185">Reference proteome</keyword>
<comment type="similarity">
    <text evidence="1">Belongs to the Gfa family.</text>
</comment>
<feature type="domain" description="CENP-V/GFA" evidence="4">
    <location>
        <begin position="12"/>
        <end position="125"/>
    </location>
</feature>
<reference evidence="5" key="2">
    <citation type="submission" date="2023-06" db="EMBL/GenBank/DDBJ databases">
        <authorList>
            <consortium name="Lawrence Berkeley National Laboratory"/>
            <person name="Haridas S."/>
            <person name="Hensen N."/>
            <person name="Bonometti L."/>
            <person name="Westerberg I."/>
            <person name="Brannstrom I.O."/>
            <person name="Guillou S."/>
            <person name="Cros-Aarteil S."/>
            <person name="Calhoun S."/>
            <person name="Kuo A."/>
            <person name="Mondo S."/>
            <person name="Pangilinan J."/>
            <person name="Riley R."/>
            <person name="Labutti K."/>
            <person name="Andreopoulos B."/>
            <person name="Lipzen A."/>
            <person name="Chen C."/>
            <person name="Yanf M."/>
            <person name="Daum C."/>
            <person name="Ng V."/>
            <person name="Clum A."/>
            <person name="Steindorff A."/>
            <person name="Ohm R."/>
            <person name="Martin F."/>
            <person name="Silar P."/>
            <person name="Natvig D."/>
            <person name="Lalanne C."/>
            <person name="Gautier V."/>
            <person name="Ament-Velasquez S.L."/>
            <person name="Kruys A."/>
            <person name="Hutchinson M.I."/>
            <person name="Powell A.J."/>
            <person name="Barry K."/>
            <person name="Miller A.N."/>
            <person name="Grigoriev I.V."/>
            <person name="Debuchy R."/>
            <person name="Gladieux P."/>
            <person name="Thoren M.H."/>
            <person name="Johannesson H."/>
        </authorList>
    </citation>
    <scope>NUCLEOTIDE SEQUENCE</scope>
    <source>
        <strain evidence="5">CBS 118394</strain>
    </source>
</reference>
<name>A0AAE0I4J7_9PEZI</name>
<dbReference type="Gene3D" id="2.170.150.70">
    <property type="match status" value="2"/>
</dbReference>
<feature type="domain" description="CENP-V/GFA" evidence="4">
    <location>
        <begin position="144"/>
        <end position="269"/>
    </location>
</feature>
<gene>
    <name evidence="5" type="ORF">B0H66DRAFT_229858</name>
</gene>
<sequence>MAESGEGSTKTYRGNCHCGAFVFEVTVPEIKLAMVCNCSICLKKGYMWLYTSKEAVTIINDEGILTEYQFGDGKINHKFCSKCGTGVMGTMGEHIALNLRTFQNLDQWSLELNEYDGAKLGSPYEPPVFTGGEPSAVFENSKLYHGSCHCGAVKAAVKLDGPLDETYKAAEDAPLPAVVECNCSICMRGGFVWIYPNRDQVSIEGAENLQYYYFNRQLLGKAFCKTCGVYLINEMKPKTDEELAALPEVARKFRTAALKMRPFNIRALNNFDLQSVKLTRMVEGADRPAPYVNP</sequence>
<dbReference type="PROSITE" id="PS51891">
    <property type="entry name" value="CENP_V_GFA"/>
    <property type="match status" value="2"/>
</dbReference>
<evidence type="ECO:0000256" key="2">
    <source>
        <dbReference type="ARBA" id="ARBA00022723"/>
    </source>
</evidence>
<dbReference type="PANTHER" id="PTHR28620">
    <property type="entry name" value="CENTROMERE PROTEIN V"/>
    <property type="match status" value="1"/>
</dbReference>
<dbReference type="InterPro" id="IPR052355">
    <property type="entry name" value="CENP-V-like"/>
</dbReference>
<evidence type="ECO:0000256" key="3">
    <source>
        <dbReference type="ARBA" id="ARBA00022833"/>
    </source>
</evidence>
<dbReference type="PANTHER" id="PTHR28620:SF1">
    <property type="entry name" value="CENP-V_GFA DOMAIN-CONTAINING PROTEIN"/>
    <property type="match status" value="1"/>
</dbReference>
<dbReference type="SUPFAM" id="SSF51316">
    <property type="entry name" value="Mss4-like"/>
    <property type="match status" value="2"/>
</dbReference>
<reference evidence="5" key="1">
    <citation type="journal article" date="2023" name="Mol. Phylogenet. Evol.">
        <title>Genome-scale phylogeny and comparative genomics of the fungal order Sordariales.</title>
        <authorList>
            <person name="Hensen N."/>
            <person name="Bonometti L."/>
            <person name="Westerberg I."/>
            <person name="Brannstrom I.O."/>
            <person name="Guillou S."/>
            <person name="Cros-Aarteil S."/>
            <person name="Calhoun S."/>
            <person name="Haridas S."/>
            <person name="Kuo A."/>
            <person name="Mondo S."/>
            <person name="Pangilinan J."/>
            <person name="Riley R."/>
            <person name="LaButti K."/>
            <person name="Andreopoulos B."/>
            <person name="Lipzen A."/>
            <person name="Chen C."/>
            <person name="Yan M."/>
            <person name="Daum C."/>
            <person name="Ng V."/>
            <person name="Clum A."/>
            <person name="Steindorff A."/>
            <person name="Ohm R.A."/>
            <person name="Martin F."/>
            <person name="Silar P."/>
            <person name="Natvig D.O."/>
            <person name="Lalanne C."/>
            <person name="Gautier V."/>
            <person name="Ament-Velasquez S.L."/>
            <person name="Kruys A."/>
            <person name="Hutchinson M.I."/>
            <person name="Powell A.J."/>
            <person name="Barry K."/>
            <person name="Miller A.N."/>
            <person name="Grigoriev I.V."/>
            <person name="Debuchy R."/>
            <person name="Gladieux P."/>
            <person name="Hiltunen Thoren M."/>
            <person name="Johannesson H."/>
        </authorList>
    </citation>
    <scope>NUCLEOTIDE SEQUENCE</scope>
    <source>
        <strain evidence="5">CBS 118394</strain>
    </source>
</reference>
<dbReference type="GO" id="GO:0046872">
    <property type="term" value="F:metal ion binding"/>
    <property type="evidence" value="ECO:0007669"/>
    <property type="project" value="UniProtKB-KW"/>
</dbReference>